<dbReference type="EMBL" id="CAMXCT020001343">
    <property type="protein sequence ID" value="CAL1142568.1"/>
    <property type="molecule type" value="Genomic_DNA"/>
</dbReference>
<dbReference type="Pfam" id="PF00023">
    <property type="entry name" value="Ank"/>
    <property type="match status" value="1"/>
</dbReference>
<dbReference type="EMBL" id="CAMXCT010001343">
    <property type="protein sequence ID" value="CAI3989193.1"/>
    <property type="molecule type" value="Genomic_DNA"/>
</dbReference>
<keyword evidence="1" id="KW-0040">ANK repeat</keyword>
<dbReference type="PROSITE" id="PS50088">
    <property type="entry name" value="ANK_REPEAT"/>
    <property type="match status" value="1"/>
</dbReference>
<gene>
    <name evidence="2" type="ORF">C1SCF055_LOCUS16285</name>
</gene>
<dbReference type="Gene3D" id="1.25.40.20">
    <property type="entry name" value="Ankyrin repeat-containing domain"/>
    <property type="match status" value="1"/>
</dbReference>
<dbReference type="InterPro" id="IPR036770">
    <property type="entry name" value="Ankyrin_rpt-contain_sf"/>
</dbReference>
<reference evidence="2" key="1">
    <citation type="submission" date="2022-10" db="EMBL/GenBank/DDBJ databases">
        <authorList>
            <person name="Chen Y."/>
            <person name="Dougan E. K."/>
            <person name="Chan C."/>
            <person name="Rhodes N."/>
            <person name="Thang M."/>
        </authorList>
    </citation>
    <scope>NUCLEOTIDE SEQUENCE</scope>
</reference>
<evidence type="ECO:0000313" key="4">
    <source>
        <dbReference type="Proteomes" id="UP001152797"/>
    </source>
</evidence>
<protein>
    <submittedName>
        <fullName evidence="2">Uncharacterized protein</fullName>
    </submittedName>
</protein>
<reference evidence="3 4" key="2">
    <citation type="submission" date="2024-05" db="EMBL/GenBank/DDBJ databases">
        <authorList>
            <person name="Chen Y."/>
            <person name="Shah S."/>
            <person name="Dougan E. K."/>
            <person name="Thang M."/>
            <person name="Chan C."/>
        </authorList>
    </citation>
    <scope>NUCLEOTIDE SEQUENCE [LARGE SCALE GENOMIC DNA]</scope>
</reference>
<accession>A0A9P1FUR9</accession>
<organism evidence="2">
    <name type="scientific">Cladocopium goreaui</name>
    <dbReference type="NCBI Taxonomy" id="2562237"/>
    <lineage>
        <taxon>Eukaryota</taxon>
        <taxon>Sar</taxon>
        <taxon>Alveolata</taxon>
        <taxon>Dinophyceae</taxon>
        <taxon>Suessiales</taxon>
        <taxon>Symbiodiniaceae</taxon>
        <taxon>Cladocopium</taxon>
    </lineage>
</organism>
<name>A0A9P1FUR9_9DINO</name>
<dbReference type="SUPFAM" id="SSF48403">
    <property type="entry name" value="Ankyrin repeat"/>
    <property type="match status" value="1"/>
</dbReference>
<proteinExistence type="predicted"/>
<dbReference type="SMART" id="SM00248">
    <property type="entry name" value="ANK"/>
    <property type="match status" value="1"/>
</dbReference>
<dbReference type="Proteomes" id="UP001152797">
    <property type="component" value="Unassembled WGS sequence"/>
</dbReference>
<keyword evidence="4" id="KW-1185">Reference proteome</keyword>
<evidence type="ECO:0000256" key="1">
    <source>
        <dbReference type="PROSITE-ProRule" id="PRU00023"/>
    </source>
</evidence>
<sequence length="271" mass="30868">MPRAEVPPDDEWSQEAAETYWWGRWRDPSTSCYPWLYADGMPRPSHPMKDDWGVQPFPVDYESEWAQGRKQWEVYLESYDAWLRELSRLIEVYKRKVEEMDYEESREVYQGKYPDAPEYPAADAKVLQAAAEPDVVALADALEDPLSDPCCKDCALWTPLMYAAMAGSLECVEYLIDMGADPAALNLQKDAAFDIAIQQFAKKEPDHPVIYFFQEEGITPDFKLSGLLIRDELSQSATRTGLALKAASAKKGVAKVQWTYQLVLLGHLRTP</sequence>
<dbReference type="InterPro" id="IPR002110">
    <property type="entry name" value="Ankyrin_rpt"/>
</dbReference>
<evidence type="ECO:0000313" key="3">
    <source>
        <dbReference type="EMBL" id="CAL4776505.1"/>
    </source>
</evidence>
<dbReference type="AlphaFoldDB" id="A0A9P1FUR9"/>
<dbReference type="EMBL" id="CAMXCT030001343">
    <property type="protein sequence ID" value="CAL4776505.1"/>
    <property type="molecule type" value="Genomic_DNA"/>
</dbReference>
<comment type="caution">
    <text evidence="2">The sequence shown here is derived from an EMBL/GenBank/DDBJ whole genome shotgun (WGS) entry which is preliminary data.</text>
</comment>
<evidence type="ECO:0000313" key="2">
    <source>
        <dbReference type="EMBL" id="CAI3989193.1"/>
    </source>
</evidence>
<dbReference type="OrthoDB" id="47198at2759"/>
<feature type="repeat" description="ANK" evidence="1">
    <location>
        <begin position="158"/>
        <end position="187"/>
    </location>
</feature>
<dbReference type="PROSITE" id="PS50297">
    <property type="entry name" value="ANK_REP_REGION"/>
    <property type="match status" value="1"/>
</dbReference>